<dbReference type="Gramene" id="Vigun10g156800.1.v1.2">
    <property type="protein sequence ID" value="Vigun10g156800.1.v1.2.CDS.1"/>
    <property type="gene ID" value="Vigun10g156800.v1.2"/>
</dbReference>
<organism evidence="2 3">
    <name type="scientific">Vigna unguiculata</name>
    <name type="common">Cowpea</name>
    <dbReference type="NCBI Taxonomy" id="3917"/>
    <lineage>
        <taxon>Eukaryota</taxon>
        <taxon>Viridiplantae</taxon>
        <taxon>Streptophyta</taxon>
        <taxon>Embryophyta</taxon>
        <taxon>Tracheophyta</taxon>
        <taxon>Spermatophyta</taxon>
        <taxon>Magnoliopsida</taxon>
        <taxon>eudicotyledons</taxon>
        <taxon>Gunneridae</taxon>
        <taxon>Pentapetalae</taxon>
        <taxon>rosids</taxon>
        <taxon>fabids</taxon>
        <taxon>Fabales</taxon>
        <taxon>Fabaceae</taxon>
        <taxon>Papilionoideae</taxon>
        <taxon>50 kb inversion clade</taxon>
        <taxon>NPAAA clade</taxon>
        <taxon>indigoferoid/millettioid clade</taxon>
        <taxon>Phaseoleae</taxon>
        <taxon>Vigna</taxon>
    </lineage>
</organism>
<dbReference type="AlphaFoldDB" id="A0A4D6MQN3"/>
<name>A0A4D6MQN3_VIGUN</name>
<evidence type="ECO:0000313" key="3">
    <source>
        <dbReference type="Proteomes" id="UP000501690"/>
    </source>
</evidence>
<gene>
    <name evidence="2" type="ORF">DEO72_LG8g461</name>
</gene>
<proteinExistence type="predicted"/>
<evidence type="ECO:0000313" key="2">
    <source>
        <dbReference type="EMBL" id="QCE02449.1"/>
    </source>
</evidence>
<dbReference type="EMBL" id="CP039352">
    <property type="protein sequence ID" value="QCE02449.1"/>
    <property type="molecule type" value="Genomic_DNA"/>
</dbReference>
<dbReference type="Proteomes" id="UP000501690">
    <property type="component" value="Linkage Group LG8"/>
</dbReference>
<feature type="chain" id="PRO_5020030111" evidence="1">
    <location>
        <begin position="31"/>
        <end position="79"/>
    </location>
</feature>
<evidence type="ECO:0000256" key="1">
    <source>
        <dbReference type="SAM" id="SignalP"/>
    </source>
</evidence>
<sequence length="79" mass="8719">MKGWSFVLSTLAFTLLLLLLLSSSSSEAKAEVNSFSLRVKSPSHQPLKDLQGQRKDLSKQVESCFRAIPPSNSNPTQNK</sequence>
<accession>A0A4D6MQN3</accession>
<reference evidence="2 3" key="1">
    <citation type="submission" date="2019-04" db="EMBL/GenBank/DDBJ databases">
        <title>An improved genome assembly and genetic linkage map for asparagus bean, Vigna unguiculata ssp. sesquipedialis.</title>
        <authorList>
            <person name="Xia Q."/>
            <person name="Zhang R."/>
            <person name="Dong Y."/>
        </authorList>
    </citation>
    <scope>NUCLEOTIDE SEQUENCE [LARGE SCALE GENOMIC DNA]</scope>
    <source>
        <tissue evidence="2">Leaf</tissue>
    </source>
</reference>
<keyword evidence="1" id="KW-0732">Signal</keyword>
<feature type="signal peptide" evidence="1">
    <location>
        <begin position="1"/>
        <end position="30"/>
    </location>
</feature>
<keyword evidence="3" id="KW-1185">Reference proteome</keyword>
<dbReference type="OrthoDB" id="1431686at2759"/>
<protein>
    <submittedName>
        <fullName evidence="2">Uncharacterized protein</fullName>
    </submittedName>
</protein>